<evidence type="ECO:0000256" key="1">
    <source>
        <dbReference type="SAM" id="Phobius"/>
    </source>
</evidence>
<dbReference type="OrthoDB" id="2663457at2"/>
<keyword evidence="1" id="KW-0812">Transmembrane</keyword>
<organism evidence="2 3">
    <name type="scientific">Lysinibacillus composti</name>
    <dbReference type="NCBI Taxonomy" id="720633"/>
    <lineage>
        <taxon>Bacteria</taxon>
        <taxon>Bacillati</taxon>
        <taxon>Bacillota</taxon>
        <taxon>Bacilli</taxon>
        <taxon>Bacillales</taxon>
        <taxon>Bacillaceae</taxon>
        <taxon>Lysinibacillus</taxon>
    </lineage>
</organism>
<dbReference type="Pfam" id="PF22268">
    <property type="entry name" value="DUF6954"/>
    <property type="match status" value="1"/>
</dbReference>
<dbReference type="RefSeq" id="WP_124766425.1">
    <property type="nucleotide sequence ID" value="NZ_JAFBDY010000019.1"/>
</dbReference>
<evidence type="ECO:0008006" key="4">
    <source>
        <dbReference type="Google" id="ProtNLM"/>
    </source>
</evidence>
<evidence type="ECO:0000313" key="2">
    <source>
        <dbReference type="EMBL" id="RQW73451.1"/>
    </source>
</evidence>
<accession>A0A3N9UAI4</accession>
<dbReference type="AlphaFoldDB" id="A0A3N9UAI4"/>
<comment type="caution">
    <text evidence="2">The sequence shown here is derived from an EMBL/GenBank/DDBJ whole genome shotgun (WGS) entry which is preliminary data.</text>
</comment>
<keyword evidence="1" id="KW-1133">Transmembrane helix</keyword>
<name>A0A3N9UAI4_9BACI</name>
<dbReference type="EMBL" id="RRCT01000020">
    <property type="protein sequence ID" value="RQW73451.1"/>
    <property type="molecule type" value="Genomic_DNA"/>
</dbReference>
<sequence length="63" mass="7538">MKWLVYFIFIILYIMVTFFGLGPVLMADGSSQERFITFVVVVIIYIVITFFLLLWRKKVNKKK</sequence>
<keyword evidence="1" id="KW-0472">Membrane</keyword>
<dbReference type="InterPro" id="IPR054229">
    <property type="entry name" value="DUF6954"/>
</dbReference>
<proteinExistence type="predicted"/>
<protein>
    <recommendedName>
        <fullName evidence="4">DUF3923 family protein</fullName>
    </recommendedName>
</protein>
<feature type="transmembrane region" description="Helical" evidence="1">
    <location>
        <begin position="5"/>
        <end position="23"/>
    </location>
</feature>
<dbReference type="Proteomes" id="UP000274033">
    <property type="component" value="Unassembled WGS sequence"/>
</dbReference>
<feature type="transmembrane region" description="Helical" evidence="1">
    <location>
        <begin position="35"/>
        <end position="55"/>
    </location>
</feature>
<evidence type="ECO:0000313" key="3">
    <source>
        <dbReference type="Proteomes" id="UP000274033"/>
    </source>
</evidence>
<keyword evidence="3" id="KW-1185">Reference proteome</keyword>
<gene>
    <name evidence="2" type="ORF">EBB45_16390</name>
</gene>
<reference evidence="2 3" key="1">
    <citation type="journal article" date="2013" name="J. Microbiol.">
        <title>Lysinibacillus chungkukjangi sp. nov., isolated from Chungkukjang, Korean fermented soybean food.</title>
        <authorList>
            <person name="Kim S.J."/>
            <person name="Jang Y.H."/>
            <person name="Hamada M."/>
            <person name="Ahn J.H."/>
            <person name="Weon H.Y."/>
            <person name="Suzuki K."/>
            <person name="Whang K.S."/>
            <person name="Kwon S.W."/>
        </authorList>
    </citation>
    <scope>NUCLEOTIDE SEQUENCE [LARGE SCALE GENOMIC DNA]</scope>
    <source>
        <strain evidence="2 3">MCCC 1A12701</strain>
    </source>
</reference>